<protein>
    <submittedName>
        <fullName evidence="1">Uncharacterized protein</fullName>
    </submittedName>
</protein>
<dbReference type="EMBL" id="GBXM01069546">
    <property type="protein sequence ID" value="JAH39031.1"/>
    <property type="molecule type" value="Transcribed_RNA"/>
</dbReference>
<evidence type="ECO:0000313" key="1">
    <source>
        <dbReference type="EMBL" id="JAH39031.1"/>
    </source>
</evidence>
<reference evidence="1" key="1">
    <citation type="submission" date="2014-11" db="EMBL/GenBank/DDBJ databases">
        <authorList>
            <person name="Amaro Gonzalez C."/>
        </authorList>
    </citation>
    <scope>NUCLEOTIDE SEQUENCE</scope>
</reference>
<dbReference type="AlphaFoldDB" id="A0A0E9SCN1"/>
<name>A0A0E9SCN1_ANGAN</name>
<reference evidence="1" key="2">
    <citation type="journal article" date="2015" name="Fish Shellfish Immunol.">
        <title>Early steps in the European eel (Anguilla anguilla)-Vibrio vulnificus interaction in the gills: Role of the RtxA13 toxin.</title>
        <authorList>
            <person name="Callol A."/>
            <person name="Pajuelo D."/>
            <person name="Ebbesson L."/>
            <person name="Teles M."/>
            <person name="MacKenzie S."/>
            <person name="Amaro C."/>
        </authorList>
    </citation>
    <scope>NUCLEOTIDE SEQUENCE</scope>
</reference>
<proteinExistence type="predicted"/>
<sequence length="31" mass="3470">MTEVLNTLMVASLLGGIFCKVSQEVEPIRKY</sequence>
<organism evidence="1">
    <name type="scientific">Anguilla anguilla</name>
    <name type="common">European freshwater eel</name>
    <name type="synonym">Muraena anguilla</name>
    <dbReference type="NCBI Taxonomy" id="7936"/>
    <lineage>
        <taxon>Eukaryota</taxon>
        <taxon>Metazoa</taxon>
        <taxon>Chordata</taxon>
        <taxon>Craniata</taxon>
        <taxon>Vertebrata</taxon>
        <taxon>Euteleostomi</taxon>
        <taxon>Actinopterygii</taxon>
        <taxon>Neopterygii</taxon>
        <taxon>Teleostei</taxon>
        <taxon>Anguilliformes</taxon>
        <taxon>Anguillidae</taxon>
        <taxon>Anguilla</taxon>
    </lineage>
</organism>
<accession>A0A0E9SCN1</accession>